<protein>
    <submittedName>
        <fullName evidence="2">Divergent polysaccharide deacetylase family protein</fullName>
    </submittedName>
</protein>
<comment type="caution">
    <text evidence="2">The sequence shown here is derived from an EMBL/GenBank/DDBJ whole genome shotgun (WGS) entry which is preliminary data.</text>
</comment>
<dbReference type="Pfam" id="PF04748">
    <property type="entry name" value="Polysacc_deac_2"/>
    <property type="match status" value="1"/>
</dbReference>
<feature type="region of interest" description="Disordered" evidence="1">
    <location>
        <begin position="31"/>
        <end position="61"/>
    </location>
</feature>
<evidence type="ECO:0000313" key="3">
    <source>
        <dbReference type="Proteomes" id="UP001227126"/>
    </source>
</evidence>
<dbReference type="Proteomes" id="UP001227126">
    <property type="component" value="Unassembled WGS sequence"/>
</dbReference>
<feature type="compositionally biased region" description="Polar residues" evidence="1">
    <location>
        <begin position="231"/>
        <end position="244"/>
    </location>
</feature>
<dbReference type="RefSeq" id="WP_284484416.1">
    <property type="nucleotide sequence ID" value="NZ_JASNJE010000004.1"/>
</dbReference>
<evidence type="ECO:0000313" key="2">
    <source>
        <dbReference type="EMBL" id="MDK3072476.1"/>
    </source>
</evidence>
<feature type="region of interest" description="Disordered" evidence="1">
    <location>
        <begin position="88"/>
        <end position="119"/>
    </location>
</feature>
<dbReference type="InterPro" id="IPR006837">
    <property type="entry name" value="Divergent_DAC"/>
</dbReference>
<dbReference type="InterPro" id="IPR011330">
    <property type="entry name" value="Glyco_hydro/deAcase_b/a-brl"/>
</dbReference>
<gene>
    <name evidence="2" type="ORF">QO034_05060</name>
</gene>
<keyword evidence="3" id="KW-1185">Reference proteome</keyword>
<feature type="region of interest" description="Disordered" evidence="1">
    <location>
        <begin position="171"/>
        <end position="272"/>
    </location>
</feature>
<accession>A0ABT7FBI2</accession>
<dbReference type="EMBL" id="JASNJE010000004">
    <property type="protein sequence ID" value="MDK3072476.1"/>
    <property type="molecule type" value="Genomic_DNA"/>
</dbReference>
<evidence type="ECO:0000256" key="1">
    <source>
        <dbReference type="SAM" id="MobiDB-lite"/>
    </source>
</evidence>
<name>A0ABT7FBI2_9RHOB</name>
<sequence>MRGFLGGIVSGLALAAIGVAALSVLSPAGPPPTVAPDVPEQSAGDAAPGTRLTLNGAPTDPEVVETARPAAVAAPLETDDPVVAQTQAIPDRDLPQVGVSPAPLDAPKGAAQSPAVPAGVESAALTGTAAPPRAPEKDKGIIVVTGVPAVPALAGNIEPVVAKDGSTLRSVRYPEPEIEPAARSETPSLTLPGADSSPGVQPGAAPPTVDPAPDQVAAVDSNPDADLRNGSPDQTPAPNASQITPGFGTPVVPLTERAKNPDLPADASKPDQRPLDQFAAAFDNPDDLPLLAIVLVDDADAADIEALDDFPYPLGFAIDPAAPDAAGKMTRHRAAGSEVLALVDLPPAATARDAEVVLAAGFDVLSEAVAVIEGPGTGLQGNRALSGQVSDFARGTGRGLVTQSAGLNAAHKQALRDGVPSALVWRDLDRDGPSPDSMRRGLDQAAFRAVQEGGIVVMARLRPDTVKALLLWAGQTRPGRVAVAPVSAVMKQSLRGD</sequence>
<dbReference type="Gene3D" id="3.20.20.370">
    <property type="entry name" value="Glycoside hydrolase/deacetylase"/>
    <property type="match status" value="1"/>
</dbReference>
<proteinExistence type="predicted"/>
<reference evidence="2 3" key="1">
    <citation type="submission" date="2023-05" db="EMBL/GenBank/DDBJ databases">
        <title>Sedimentitalea sp. nov. JM2-8.</title>
        <authorList>
            <person name="Huang J."/>
        </authorList>
    </citation>
    <scope>NUCLEOTIDE SEQUENCE [LARGE SCALE GENOMIC DNA]</scope>
    <source>
        <strain evidence="2 3">JM2-8</strain>
    </source>
</reference>
<dbReference type="SUPFAM" id="SSF88713">
    <property type="entry name" value="Glycoside hydrolase/deacetylase"/>
    <property type="match status" value="1"/>
</dbReference>
<organism evidence="2 3">
    <name type="scientific">Sedimentitalea xiamensis</name>
    <dbReference type="NCBI Taxonomy" id="3050037"/>
    <lineage>
        <taxon>Bacteria</taxon>
        <taxon>Pseudomonadati</taxon>
        <taxon>Pseudomonadota</taxon>
        <taxon>Alphaproteobacteria</taxon>
        <taxon>Rhodobacterales</taxon>
        <taxon>Paracoccaceae</taxon>
        <taxon>Sedimentitalea</taxon>
    </lineage>
</organism>